<gene>
    <name evidence="2" type="ORF">AVEN_111233_1</name>
</gene>
<organism evidence="2 3">
    <name type="scientific">Araneus ventricosus</name>
    <name type="common">Orbweaver spider</name>
    <name type="synonym">Epeira ventricosa</name>
    <dbReference type="NCBI Taxonomy" id="182803"/>
    <lineage>
        <taxon>Eukaryota</taxon>
        <taxon>Metazoa</taxon>
        <taxon>Ecdysozoa</taxon>
        <taxon>Arthropoda</taxon>
        <taxon>Chelicerata</taxon>
        <taxon>Arachnida</taxon>
        <taxon>Araneae</taxon>
        <taxon>Araneomorphae</taxon>
        <taxon>Entelegynae</taxon>
        <taxon>Araneoidea</taxon>
        <taxon>Araneidae</taxon>
        <taxon>Araneus</taxon>
    </lineage>
</organism>
<dbReference type="InterPro" id="IPR009057">
    <property type="entry name" value="Homeodomain-like_sf"/>
</dbReference>
<dbReference type="InterPro" id="IPR052709">
    <property type="entry name" value="Transposase-MT_Hybrid"/>
</dbReference>
<comment type="subcellular location">
    <subcellularLocation>
        <location evidence="1">Nucleus</location>
    </subcellularLocation>
</comment>
<reference evidence="2 3" key="1">
    <citation type="journal article" date="2019" name="Sci. Rep.">
        <title>Orb-weaving spider Araneus ventricosus genome elucidates the spidroin gene catalogue.</title>
        <authorList>
            <person name="Kono N."/>
            <person name="Nakamura H."/>
            <person name="Ohtoshi R."/>
            <person name="Moran D.A.P."/>
            <person name="Shinohara A."/>
            <person name="Yoshida Y."/>
            <person name="Fujiwara M."/>
            <person name="Mori M."/>
            <person name="Tomita M."/>
            <person name="Arakawa K."/>
        </authorList>
    </citation>
    <scope>NUCLEOTIDE SEQUENCE [LARGE SCALE GENOMIC DNA]</scope>
</reference>
<dbReference type="Proteomes" id="UP000499080">
    <property type="component" value="Unassembled WGS sequence"/>
</dbReference>
<dbReference type="AlphaFoldDB" id="A0A4Y2EPK4"/>
<evidence type="ECO:0008006" key="4">
    <source>
        <dbReference type="Google" id="ProtNLM"/>
    </source>
</evidence>
<proteinExistence type="predicted"/>
<name>A0A4Y2EPK4_ARAVE</name>
<evidence type="ECO:0000313" key="3">
    <source>
        <dbReference type="Proteomes" id="UP000499080"/>
    </source>
</evidence>
<dbReference type="EMBL" id="BGPR01000648">
    <property type="protein sequence ID" value="GBM29926.1"/>
    <property type="molecule type" value="Genomic_DNA"/>
</dbReference>
<dbReference type="GO" id="GO:0005634">
    <property type="term" value="C:nucleus"/>
    <property type="evidence" value="ECO:0007669"/>
    <property type="project" value="UniProtKB-SubCell"/>
</dbReference>
<dbReference type="SUPFAM" id="SSF46689">
    <property type="entry name" value="Homeodomain-like"/>
    <property type="match status" value="1"/>
</dbReference>
<keyword evidence="3" id="KW-1185">Reference proteome</keyword>
<dbReference type="OrthoDB" id="8191996at2759"/>
<evidence type="ECO:0000313" key="2">
    <source>
        <dbReference type="EMBL" id="GBM29926.1"/>
    </source>
</evidence>
<protein>
    <recommendedName>
        <fullName evidence="4">Mos1 transposase HTH domain-containing protein</fullName>
    </recommendedName>
</protein>
<evidence type="ECO:0000256" key="1">
    <source>
        <dbReference type="ARBA" id="ARBA00004123"/>
    </source>
</evidence>
<comment type="caution">
    <text evidence="2">The sequence shown here is derived from an EMBL/GenBank/DDBJ whole genome shotgun (WGS) entry which is preliminary data.</text>
</comment>
<dbReference type="PANTHER" id="PTHR46060:SF1">
    <property type="entry name" value="MARINER MOS1 TRANSPOSASE-LIKE PROTEIN"/>
    <property type="match status" value="1"/>
</dbReference>
<dbReference type="PANTHER" id="PTHR46060">
    <property type="entry name" value="MARINER MOS1 TRANSPOSASE-LIKE PROTEIN"/>
    <property type="match status" value="1"/>
</dbReference>
<sequence length="112" mass="13248">MFKTIDRSGSCEVRALIKFLNARNLRPCEIYRQISETYRENVTSEGMVRKWVKMFNEGRGNVPEEVRSGRPSVITEELVSCIDEKVRSNRRFTISDLSMNFQTFHDLYYTRL</sequence>
<accession>A0A4Y2EPK4</accession>